<feature type="active site" evidence="2">
    <location>
        <position position="15"/>
    </location>
</feature>
<accession>L0A9P7</accession>
<comment type="cofactor">
    <cofactor evidence="2">
        <name>Mg(2+)</name>
        <dbReference type="ChEBI" id="CHEBI:18420"/>
    </cofactor>
    <text evidence="2">Binds 2 magnesium ions per subunit.</text>
</comment>
<dbReference type="HAMAP" id="MF_01139">
    <property type="entry name" value="ISPT"/>
    <property type="match status" value="1"/>
</dbReference>
<dbReference type="Proteomes" id="UP000010469">
    <property type="component" value="Chromosome"/>
</dbReference>
<gene>
    <name evidence="2" type="primary">uppS</name>
    <name evidence="3" type="ordered locus">Calag_0868</name>
</gene>
<dbReference type="PROSITE" id="PS01066">
    <property type="entry name" value="UPP_SYNTHASE"/>
    <property type="match status" value="1"/>
</dbReference>
<dbReference type="STRING" id="1056495.Calag_0868"/>
<organism evidence="3 4">
    <name type="scientific">Caldisphaera lagunensis (strain DSM 15908 / JCM 11604 / ANMR 0165 / IC-154)</name>
    <dbReference type="NCBI Taxonomy" id="1056495"/>
    <lineage>
        <taxon>Archaea</taxon>
        <taxon>Thermoproteota</taxon>
        <taxon>Thermoprotei</taxon>
        <taxon>Acidilobales</taxon>
        <taxon>Caldisphaeraceae</taxon>
        <taxon>Caldisphaera</taxon>
    </lineage>
</organism>
<evidence type="ECO:0000313" key="4">
    <source>
        <dbReference type="Proteomes" id="UP000010469"/>
    </source>
</evidence>
<feature type="binding site" evidence="2">
    <location>
        <position position="67"/>
    </location>
    <ligand>
        <name>substrate</name>
    </ligand>
</feature>
<dbReference type="Gene3D" id="3.40.1180.10">
    <property type="entry name" value="Decaprenyl diphosphate synthase-like"/>
    <property type="match status" value="1"/>
</dbReference>
<dbReference type="CDD" id="cd00475">
    <property type="entry name" value="Cis_IPPS"/>
    <property type="match status" value="1"/>
</dbReference>
<feature type="binding site" evidence="2">
    <location>
        <begin position="172"/>
        <end position="174"/>
    </location>
    <ligand>
        <name>substrate</name>
    </ligand>
</feature>
<proteinExistence type="inferred from homology"/>
<sequence length="217" mass="25408">MKTKNLPIHIGIIPDGNRRWAKRNGMDYFTAYKNGFDNLKRILDNIIDYGIYNASVYVLSYENCIKRSKEELNFLFELSKEGFSYIRQNKKLNENDIAVKVIGDTSITPEFVQNEIQKTEEETKNRKNGFLNLAYCYSGEWEINLLKKGETNLPSLNMKPIDLVIRTGGVRRISGFFPLLVSYAELYFTNMLWPDFNENELKKALKWFSLQQRNFGK</sequence>
<dbReference type="AlphaFoldDB" id="L0A9P7"/>
<feature type="binding site" evidence="2">
    <location>
        <begin position="16"/>
        <end position="19"/>
    </location>
    <ligand>
        <name>substrate</name>
    </ligand>
</feature>
<feature type="binding site" evidence="2">
    <location>
        <position position="15"/>
    </location>
    <ligand>
        <name>Mg(2+)</name>
        <dbReference type="ChEBI" id="CHEBI:18420"/>
    </ligand>
</feature>
<keyword evidence="4" id="KW-1185">Reference proteome</keyword>
<dbReference type="GO" id="GO:0016094">
    <property type="term" value="P:polyprenol biosynthetic process"/>
    <property type="evidence" value="ECO:0007669"/>
    <property type="project" value="TreeGrafter"/>
</dbReference>
<dbReference type="PANTHER" id="PTHR10291:SF43">
    <property type="entry name" value="DEHYDRODOLICHYL DIPHOSPHATE SYNTHASE COMPLEX SUBUNIT DHDDS"/>
    <property type="match status" value="1"/>
</dbReference>
<reference evidence="4" key="1">
    <citation type="submission" date="2012-03" db="EMBL/GenBank/DDBJ databases">
        <title>Complete genome of Caldisphaera lagunensis DSM 15908.</title>
        <authorList>
            <person name="Lucas S."/>
            <person name="Copeland A."/>
            <person name="Lapidus A."/>
            <person name="Glavina del Rio T."/>
            <person name="Dalin E."/>
            <person name="Tice H."/>
            <person name="Bruce D."/>
            <person name="Goodwin L."/>
            <person name="Pitluck S."/>
            <person name="Peters L."/>
            <person name="Mikhailova N."/>
            <person name="Teshima H."/>
            <person name="Kyrpides N."/>
            <person name="Mavromatis K."/>
            <person name="Ivanova N."/>
            <person name="Brettin T."/>
            <person name="Detter J.C."/>
            <person name="Han C."/>
            <person name="Larimer F."/>
            <person name="Land M."/>
            <person name="Hauser L."/>
            <person name="Markowitz V."/>
            <person name="Cheng J.-F."/>
            <person name="Hugenholtz P."/>
            <person name="Woyke T."/>
            <person name="Wu D."/>
            <person name="Spring S."/>
            <person name="Schroeder M."/>
            <person name="Brambilla E."/>
            <person name="Klenk H.-P."/>
            <person name="Eisen J.A."/>
        </authorList>
    </citation>
    <scope>NUCLEOTIDE SEQUENCE [LARGE SCALE GENOMIC DNA]</scope>
    <source>
        <strain evidence="4">DSM 15908 / JCM 11604 / IC-154</strain>
    </source>
</reference>
<keyword evidence="2" id="KW-0460">Magnesium</keyword>
<feature type="binding site" evidence="2">
    <location>
        <position position="166"/>
    </location>
    <ligand>
        <name>substrate</name>
    </ligand>
</feature>
<feature type="active site" description="Proton acceptor" evidence="2">
    <location>
        <position position="63"/>
    </location>
</feature>
<dbReference type="InParanoid" id="L0A9P7"/>
<dbReference type="EC" id="2.5.1.89" evidence="2"/>
<evidence type="ECO:0000256" key="1">
    <source>
        <dbReference type="ARBA" id="ARBA00022679"/>
    </source>
</evidence>
<feature type="binding site" evidence="2">
    <location>
        <position position="20"/>
    </location>
    <ligand>
        <name>substrate</name>
    </ligand>
</feature>
<feature type="binding site" evidence="2">
    <location>
        <position position="185"/>
    </location>
    <ligand>
        <name>Mg(2+)</name>
        <dbReference type="ChEBI" id="CHEBI:18420"/>
    </ligand>
</feature>
<name>L0A9P7_CALLD</name>
<comment type="catalytic activity">
    <reaction evidence="2">
        <text>geranylgeranyl diphosphate + 7 isopentenyl diphosphate = tri-trans,hepta-cis-undecaprenyl diphosphate + 7 diphosphate</text>
        <dbReference type="Rhea" id="RHEA:27622"/>
        <dbReference type="ChEBI" id="CHEBI:33019"/>
        <dbReference type="ChEBI" id="CHEBI:57533"/>
        <dbReference type="ChEBI" id="CHEBI:60388"/>
        <dbReference type="ChEBI" id="CHEBI:128769"/>
        <dbReference type="EC" id="2.5.1.89"/>
    </reaction>
</comment>
<comment type="subunit">
    <text evidence="2">Homodimer.</text>
</comment>
<comment type="similarity">
    <text evidence="2">Belongs to the UPP synthase family.</text>
</comment>
<dbReference type="PANTHER" id="PTHR10291">
    <property type="entry name" value="DEHYDRODOLICHYL DIPHOSPHATE SYNTHASE FAMILY MEMBER"/>
    <property type="match status" value="1"/>
</dbReference>
<dbReference type="eggNOG" id="arCOG01532">
    <property type="taxonomic scope" value="Archaea"/>
</dbReference>
<dbReference type="FunCoup" id="L0A9P7">
    <property type="interactions" value="127"/>
</dbReference>
<comment type="caution">
    <text evidence="2">Lacks conserved residue(s) required for the propagation of feature annotation.</text>
</comment>
<keyword evidence="1 2" id="KW-0808">Transferase</keyword>
<dbReference type="HOGENOM" id="CLU_038505_1_1_2"/>
<dbReference type="GO" id="GO:0045547">
    <property type="term" value="F:ditrans,polycis-polyprenyl diphosphate synthase [(2E,6E)-farnesyl diphosphate specific] activity"/>
    <property type="evidence" value="ECO:0007669"/>
    <property type="project" value="TreeGrafter"/>
</dbReference>
<dbReference type="InterPro" id="IPR018520">
    <property type="entry name" value="UPP_synth-like_CS"/>
</dbReference>
<keyword evidence="2" id="KW-0479">Metal-binding</keyword>
<comment type="function">
    <text evidence="2">Catalyzes the sequential condensation of isopentenyl diphosphate (IPP) with geranylgeranyl diphosphate (GGPP) to yield (2Z,6Z,10Z,14Z,18Z,22Z,26Z,30E,34E,38E)-undecaprenyl diphosphate (tritrans,heptacis-UPP). It is probably the precursor of glycosyl carrier lipids.</text>
</comment>
<dbReference type="GO" id="GO:0000287">
    <property type="term" value="F:magnesium ion binding"/>
    <property type="evidence" value="ECO:0007669"/>
    <property type="project" value="UniProtKB-UniRule"/>
</dbReference>
<evidence type="ECO:0000256" key="2">
    <source>
        <dbReference type="HAMAP-Rule" id="MF_01139"/>
    </source>
</evidence>
<dbReference type="Pfam" id="PF01255">
    <property type="entry name" value="Prenyltransf"/>
    <property type="match status" value="1"/>
</dbReference>
<feature type="binding site" evidence="2">
    <location>
        <begin position="60"/>
        <end position="62"/>
    </location>
    <ligand>
        <name>substrate</name>
    </ligand>
</feature>
<dbReference type="InterPro" id="IPR001441">
    <property type="entry name" value="UPP_synth-like"/>
</dbReference>
<dbReference type="EMBL" id="CP003378">
    <property type="protein sequence ID" value="AFZ70608.1"/>
    <property type="molecule type" value="Genomic_DNA"/>
</dbReference>
<protein>
    <recommendedName>
        <fullName evidence="2">Tritrans,polycis-undecaprenyl-diphosphate synthase (geranylgeranyl-diphosphate specific)</fullName>
        <ecNumber evidence="2">2.5.1.89</ecNumber>
    </recommendedName>
    <alternativeName>
        <fullName evidence="2">Undecaprenyl diphosphate synthase</fullName>
        <shortName evidence="2">UDS</shortName>
    </alternativeName>
    <alternativeName>
        <fullName evidence="2">Undecaprenyl pyrophosphate synthase</fullName>
        <shortName evidence="2">UPP synthase</shortName>
    </alternativeName>
</protein>
<dbReference type="SUPFAM" id="SSF64005">
    <property type="entry name" value="Undecaprenyl diphosphate synthase"/>
    <property type="match status" value="1"/>
</dbReference>
<dbReference type="KEGG" id="clg:Calag_0868"/>
<evidence type="ECO:0000313" key="3">
    <source>
        <dbReference type="EMBL" id="AFZ70608.1"/>
    </source>
</evidence>
<dbReference type="InterPro" id="IPR036424">
    <property type="entry name" value="UPP_synth-like_sf"/>
</dbReference>